<keyword evidence="3" id="KW-1185">Reference proteome</keyword>
<proteinExistence type="predicted"/>
<keyword evidence="1" id="KW-0732">Signal</keyword>
<name>A0ABV0K6I6_9CYAN</name>
<comment type="caution">
    <text evidence="2">The sequence shown here is derived from an EMBL/GenBank/DDBJ whole genome shotgun (WGS) entry which is preliminary data.</text>
</comment>
<gene>
    <name evidence="2" type="ORF">NC992_15985</name>
</gene>
<evidence type="ECO:0000313" key="3">
    <source>
        <dbReference type="Proteomes" id="UP001482513"/>
    </source>
</evidence>
<protein>
    <recommendedName>
        <fullName evidence="4">DUF732 domain-containing protein</fullName>
    </recommendedName>
</protein>
<dbReference type="EMBL" id="JAMPKX010000007">
    <property type="protein sequence ID" value="MEP0948385.1"/>
    <property type="molecule type" value="Genomic_DNA"/>
</dbReference>
<evidence type="ECO:0008006" key="4">
    <source>
        <dbReference type="Google" id="ProtNLM"/>
    </source>
</evidence>
<organism evidence="2 3">
    <name type="scientific">Leptolyngbya subtilissima DQ-A4</name>
    <dbReference type="NCBI Taxonomy" id="2933933"/>
    <lineage>
        <taxon>Bacteria</taxon>
        <taxon>Bacillati</taxon>
        <taxon>Cyanobacteriota</taxon>
        <taxon>Cyanophyceae</taxon>
        <taxon>Leptolyngbyales</taxon>
        <taxon>Leptolyngbyaceae</taxon>
        <taxon>Leptolyngbya group</taxon>
        <taxon>Leptolyngbya</taxon>
    </lineage>
</organism>
<evidence type="ECO:0000313" key="2">
    <source>
        <dbReference type="EMBL" id="MEP0948385.1"/>
    </source>
</evidence>
<feature type="chain" id="PRO_5045806741" description="DUF732 domain-containing protein" evidence="1">
    <location>
        <begin position="27"/>
        <end position="114"/>
    </location>
</feature>
<sequence>MISMTYLLTAMLTGLGLVATIPAMQAAPPSMHYAWQVLGIDIAQCLSQARQALESQGLEPVQNDATSVAGRSETATAMFVCVENPPATTTVMVVVASDSDEQALALREALKQAF</sequence>
<reference evidence="2 3" key="1">
    <citation type="submission" date="2022-04" db="EMBL/GenBank/DDBJ databases">
        <title>Positive selection, recombination, and allopatry shape intraspecific diversity of widespread and dominant cyanobacteria.</title>
        <authorList>
            <person name="Wei J."/>
            <person name="Shu W."/>
            <person name="Hu C."/>
        </authorList>
    </citation>
    <scope>NUCLEOTIDE SEQUENCE [LARGE SCALE GENOMIC DNA]</scope>
    <source>
        <strain evidence="2 3">DQ-A4</strain>
    </source>
</reference>
<accession>A0ABV0K6I6</accession>
<dbReference type="Proteomes" id="UP001482513">
    <property type="component" value="Unassembled WGS sequence"/>
</dbReference>
<feature type="signal peptide" evidence="1">
    <location>
        <begin position="1"/>
        <end position="26"/>
    </location>
</feature>
<dbReference type="RefSeq" id="WP_190703903.1">
    <property type="nucleotide sequence ID" value="NZ_JAMPKX010000007.1"/>
</dbReference>
<evidence type="ECO:0000256" key="1">
    <source>
        <dbReference type="SAM" id="SignalP"/>
    </source>
</evidence>